<evidence type="ECO:0000256" key="9">
    <source>
        <dbReference type="ARBA" id="ARBA00023136"/>
    </source>
</evidence>
<dbReference type="InterPro" id="IPR023395">
    <property type="entry name" value="MCP_dom_sf"/>
</dbReference>
<dbReference type="KEGG" id="vde:111247125"/>
<dbReference type="InterPro" id="IPR018108">
    <property type="entry name" value="MCP_transmembrane"/>
</dbReference>
<evidence type="ECO:0000256" key="10">
    <source>
        <dbReference type="PROSITE-ProRule" id="PRU00282"/>
    </source>
</evidence>
<dbReference type="AlphaFoldDB" id="A0A7M7JK57"/>
<evidence type="ECO:0000256" key="1">
    <source>
        <dbReference type="ARBA" id="ARBA00004448"/>
    </source>
</evidence>
<dbReference type="FunCoup" id="A0A7M7JK57">
    <property type="interactions" value="1632"/>
</dbReference>
<dbReference type="GO" id="GO:0005743">
    <property type="term" value="C:mitochondrial inner membrane"/>
    <property type="evidence" value="ECO:0007669"/>
    <property type="project" value="UniProtKB-SubCell"/>
</dbReference>
<feature type="repeat" description="Solcar" evidence="10">
    <location>
        <begin position="6"/>
        <end position="123"/>
    </location>
</feature>
<comment type="subcellular location">
    <subcellularLocation>
        <location evidence="1">Mitochondrion inner membrane</location>
        <topology evidence="1">Multi-pass membrane protein</topology>
    </subcellularLocation>
</comment>
<keyword evidence="13" id="KW-1185">Reference proteome</keyword>
<dbReference type="OrthoDB" id="1747031at2759"/>
<dbReference type="GeneID" id="111247125"/>
<organism evidence="12 13">
    <name type="scientific">Varroa destructor</name>
    <name type="common">Honeybee mite</name>
    <dbReference type="NCBI Taxonomy" id="109461"/>
    <lineage>
        <taxon>Eukaryota</taxon>
        <taxon>Metazoa</taxon>
        <taxon>Ecdysozoa</taxon>
        <taxon>Arthropoda</taxon>
        <taxon>Chelicerata</taxon>
        <taxon>Arachnida</taxon>
        <taxon>Acari</taxon>
        <taxon>Parasitiformes</taxon>
        <taxon>Mesostigmata</taxon>
        <taxon>Gamasina</taxon>
        <taxon>Dermanyssoidea</taxon>
        <taxon>Varroidae</taxon>
        <taxon>Varroa</taxon>
    </lineage>
</organism>
<evidence type="ECO:0000256" key="6">
    <source>
        <dbReference type="ARBA" id="ARBA00022792"/>
    </source>
</evidence>
<evidence type="ECO:0000256" key="7">
    <source>
        <dbReference type="ARBA" id="ARBA00022989"/>
    </source>
</evidence>
<evidence type="ECO:0000256" key="8">
    <source>
        <dbReference type="ARBA" id="ARBA00023128"/>
    </source>
</evidence>
<keyword evidence="9 10" id="KW-0472">Membrane</keyword>
<dbReference type="RefSeq" id="XP_022653438.1">
    <property type="nucleotide sequence ID" value="XM_022797703.1"/>
</dbReference>
<dbReference type="InterPro" id="IPR045315">
    <property type="entry name" value="Mtm1-like"/>
</dbReference>
<evidence type="ECO:0000256" key="11">
    <source>
        <dbReference type="RuleBase" id="RU000488"/>
    </source>
</evidence>
<reference evidence="12" key="1">
    <citation type="submission" date="2021-01" db="UniProtKB">
        <authorList>
            <consortium name="EnsemblMetazoa"/>
        </authorList>
    </citation>
    <scope>IDENTIFICATION</scope>
</reference>
<sequence>MTERDLTAQQRMISSCTGAVFTSLLMTPFDVVKVRLQAQQKAFLKHKCYLYCNGLMEHVCYLRKGDQQWFDRPGRYRGTWDAFTKISRVEGLQALWSGLPPTLVMAVPSTVLYFTSYDLIKQNLEAVRFLYFSQYSTPVQAAFISGATARTLTCVAISPLELVRTKMQSQKLSYADIARTISTMVREQGVRSLYMGLASTLLRDVPFSCIYWSTYEFMKRSFNGDHPPLMFCLMAGATAGSTAAILTLPFDVIKTHRQLELGEAITQTRPKVKDPVTMLLNLYKQSGVSGLFTGLVPRLARVAPACAIMITTYEGFKAYFVRRMRDRQSDPLAARSCLEVSESMKNNIIDSSLSTKGGLNPQIRGPIVEAIHLGAGVVSATPAHDKV</sequence>
<dbReference type="Proteomes" id="UP000594260">
    <property type="component" value="Unplaced"/>
</dbReference>
<evidence type="ECO:0000256" key="5">
    <source>
        <dbReference type="ARBA" id="ARBA00022737"/>
    </source>
</evidence>
<dbReference type="InParanoid" id="A0A7M7JK57"/>
<dbReference type="Pfam" id="PF00153">
    <property type="entry name" value="Mito_carr"/>
    <property type="match status" value="3"/>
</dbReference>
<dbReference type="PANTHER" id="PTHR45760:SF2">
    <property type="entry name" value="FI19922P1-RELATED"/>
    <property type="match status" value="1"/>
</dbReference>
<name>A0A7M7JK57_VARDE</name>
<keyword evidence="7" id="KW-1133">Transmembrane helix</keyword>
<dbReference type="PANTHER" id="PTHR45760">
    <property type="entry name" value="FI19922P1-RELATED"/>
    <property type="match status" value="1"/>
</dbReference>
<keyword evidence="8" id="KW-0496">Mitochondrion</keyword>
<evidence type="ECO:0000256" key="3">
    <source>
        <dbReference type="ARBA" id="ARBA00022448"/>
    </source>
</evidence>
<dbReference type="SUPFAM" id="SSF103506">
    <property type="entry name" value="Mitochondrial carrier"/>
    <property type="match status" value="1"/>
</dbReference>
<dbReference type="GO" id="GO:1990542">
    <property type="term" value="P:mitochondrial transmembrane transport"/>
    <property type="evidence" value="ECO:0007669"/>
    <property type="project" value="InterPro"/>
</dbReference>
<evidence type="ECO:0000313" key="12">
    <source>
        <dbReference type="EnsemblMetazoa" id="XP_022653438"/>
    </source>
</evidence>
<evidence type="ECO:0008006" key="14">
    <source>
        <dbReference type="Google" id="ProtNLM"/>
    </source>
</evidence>
<evidence type="ECO:0000313" key="13">
    <source>
        <dbReference type="Proteomes" id="UP000594260"/>
    </source>
</evidence>
<feature type="repeat" description="Solcar" evidence="10">
    <location>
        <begin position="137"/>
        <end position="221"/>
    </location>
</feature>
<dbReference type="Gene3D" id="1.50.40.10">
    <property type="entry name" value="Mitochondrial carrier domain"/>
    <property type="match status" value="1"/>
</dbReference>
<proteinExistence type="inferred from homology"/>
<accession>A0A7M7JK57</accession>
<keyword evidence="4 10" id="KW-0812">Transmembrane</keyword>
<comment type="similarity">
    <text evidence="2 11">Belongs to the mitochondrial carrier (TC 2.A.29) family.</text>
</comment>
<dbReference type="OMA" id="YWWGYES"/>
<feature type="repeat" description="Solcar" evidence="10">
    <location>
        <begin position="227"/>
        <end position="319"/>
    </location>
</feature>
<protein>
    <recommendedName>
        <fullName evidence="14">Mitochondrial carrier protein</fullName>
    </recommendedName>
</protein>
<dbReference type="EnsemblMetazoa" id="XM_022797703">
    <property type="protein sequence ID" value="XP_022653438"/>
    <property type="gene ID" value="LOC111247125"/>
</dbReference>
<evidence type="ECO:0000256" key="2">
    <source>
        <dbReference type="ARBA" id="ARBA00006375"/>
    </source>
</evidence>
<evidence type="ECO:0000256" key="4">
    <source>
        <dbReference type="ARBA" id="ARBA00022692"/>
    </source>
</evidence>
<keyword evidence="6" id="KW-0999">Mitochondrion inner membrane</keyword>
<keyword evidence="3 11" id="KW-0813">Transport</keyword>
<keyword evidence="5" id="KW-0677">Repeat</keyword>
<dbReference type="PROSITE" id="PS50920">
    <property type="entry name" value="SOLCAR"/>
    <property type="match status" value="3"/>
</dbReference>